<evidence type="ECO:0000259" key="9">
    <source>
        <dbReference type="SMART" id="SM00861"/>
    </source>
</evidence>
<dbReference type="AlphaFoldDB" id="A0A9D5H2V6"/>
<evidence type="ECO:0000256" key="1">
    <source>
        <dbReference type="ARBA" id="ARBA00001964"/>
    </source>
</evidence>
<evidence type="ECO:0000313" key="10">
    <source>
        <dbReference type="EMBL" id="KAJ0961156.1"/>
    </source>
</evidence>
<gene>
    <name evidence="10" type="ORF">J5N97_000840</name>
</gene>
<keyword evidence="3" id="KW-0560">Oxidoreductase</keyword>
<comment type="catalytic activity">
    <reaction evidence="7">
        <text>N(6)-[(R)-lipoyl]-L-lysyl-[protein] + pyruvate + H(+) = N(6)-[(R)-S(8)-acetyldihydrolipoyl]-L-lysyl-[protein] + CO2</text>
        <dbReference type="Rhea" id="RHEA:19189"/>
        <dbReference type="Rhea" id="RHEA-COMP:10474"/>
        <dbReference type="Rhea" id="RHEA-COMP:10478"/>
        <dbReference type="ChEBI" id="CHEBI:15361"/>
        <dbReference type="ChEBI" id="CHEBI:15378"/>
        <dbReference type="ChEBI" id="CHEBI:16526"/>
        <dbReference type="ChEBI" id="CHEBI:83099"/>
        <dbReference type="ChEBI" id="CHEBI:83111"/>
        <dbReference type="EC" id="1.2.4.1"/>
    </reaction>
</comment>
<dbReference type="CDD" id="cd07036">
    <property type="entry name" value="TPP_PYR_E1-PDHc-beta_like"/>
    <property type="match status" value="1"/>
</dbReference>
<keyword evidence="5" id="KW-0670">Pyruvate</keyword>
<dbReference type="PANTHER" id="PTHR43257:SF2">
    <property type="entry name" value="PYRUVATE DEHYDROGENASE E1 COMPONENT SUBUNIT BETA"/>
    <property type="match status" value="1"/>
</dbReference>
<feature type="domain" description="Transketolase-like pyrimidine-binding" evidence="9">
    <location>
        <begin position="88"/>
        <end position="269"/>
    </location>
</feature>
<evidence type="ECO:0000256" key="3">
    <source>
        <dbReference type="ARBA" id="ARBA00023002"/>
    </source>
</evidence>
<evidence type="ECO:0000256" key="4">
    <source>
        <dbReference type="ARBA" id="ARBA00023052"/>
    </source>
</evidence>
<evidence type="ECO:0000256" key="7">
    <source>
        <dbReference type="ARBA" id="ARBA00051231"/>
    </source>
</evidence>
<dbReference type="OrthoDB" id="10266385at2759"/>
<evidence type="ECO:0000256" key="2">
    <source>
        <dbReference type="ARBA" id="ARBA00012281"/>
    </source>
</evidence>
<dbReference type="PANTHER" id="PTHR43257">
    <property type="entry name" value="PYRUVATE DEHYDROGENASE E1 COMPONENT BETA SUBUNIT"/>
    <property type="match status" value="1"/>
</dbReference>
<protein>
    <recommendedName>
        <fullName evidence="2">pyruvate dehydrogenase (acetyl-transferring)</fullName>
        <ecNumber evidence="2">1.2.4.1</ecNumber>
    </recommendedName>
</protein>
<dbReference type="EC" id="1.2.4.1" evidence="2"/>
<dbReference type="Pfam" id="PF02780">
    <property type="entry name" value="Transketolase_C"/>
    <property type="match status" value="1"/>
</dbReference>
<dbReference type="Gene3D" id="3.40.50.970">
    <property type="match status" value="1"/>
</dbReference>
<evidence type="ECO:0000256" key="8">
    <source>
        <dbReference type="SAM" id="MobiDB-lite"/>
    </source>
</evidence>
<reference evidence="10 11" key="1">
    <citation type="journal article" date="2022" name="Hortic Res">
        <title>The genome of Dioscorea zingiberensis sheds light on the biosynthesis, origin and evolution of the medicinally important diosgenin saponins.</title>
        <authorList>
            <person name="Li Y."/>
            <person name="Tan C."/>
            <person name="Li Z."/>
            <person name="Guo J."/>
            <person name="Li S."/>
            <person name="Chen X."/>
            <person name="Wang C."/>
            <person name="Dai X."/>
            <person name="Yang H."/>
            <person name="Song W."/>
            <person name="Hou L."/>
            <person name="Xu J."/>
            <person name="Tong Z."/>
            <person name="Xu A."/>
            <person name="Yuan X."/>
            <person name="Wang W."/>
            <person name="Yang Q."/>
            <person name="Chen L."/>
            <person name="Sun Z."/>
            <person name="Wang K."/>
            <person name="Pan B."/>
            <person name="Chen J."/>
            <person name="Bao Y."/>
            <person name="Liu F."/>
            <person name="Qi X."/>
            <person name="Gang D.R."/>
            <person name="Wen J."/>
            <person name="Li J."/>
        </authorList>
    </citation>
    <scope>NUCLEOTIDE SEQUENCE [LARGE SCALE GENOMIC DNA]</scope>
    <source>
        <strain evidence="10">Dzin_1.0</strain>
    </source>
</reference>
<dbReference type="EMBL" id="JAGGNH010000038">
    <property type="protein sequence ID" value="KAJ0961156.1"/>
    <property type="molecule type" value="Genomic_DNA"/>
</dbReference>
<name>A0A9D5H2V6_9LILI</name>
<dbReference type="InterPro" id="IPR005475">
    <property type="entry name" value="Transketolase-like_Pyr-bd"/>
</dbReference>
<dbReference type="InterPro" id="IPR009014">
    <property type="entry name" value="Transketo_C/PFOR_II"/>
</dbReference>
<feature type="region of interest" description="Disordered" evidence="8">
    <location>
        <begin position="54"/>
        <end position="84"/>
    </location>
</feature>
<dbReference type="SMART" id="SM00861">
    <property type="entry name" value="Transket_pyr"/>
    <property type="match status" value="1"/>
</dbReference>
<dbReference type="InterPro" id="IPR033248">
    <property type="entry name" value="Transketolase_C"/>
</dbReference>
<comment type="cofactor">
    <cofactor evidence="1">
        <name>thiamine diphosphate</name>
        <dbReference type="ChEBI" id="CHEBI:58937"/>
    </cofactor>
</comment>
<dbReference type="InterPro" id="IPR029061">
    <property type="entry name" value="THDP-binding"/>
</dbReference>
<dbReference type="SUPFAM" id="SSF52922">
    <property type="entry name" value="TK C-terminal domain-like"/>
    <property type="match status" value="1"/>
</dbReference>
<comment type="caution">
    <text evidence="10">The sequence shown here is derived from an EMBL/GenBank/DDBJ whole genome shotgun (WGS) entry which is preliminary data.</text>
</comment>
<dbReference type="Gene3D" id="3.40.50.920">
    <property type="match status" value="1"/>
</dbReference>
<dbReference type="GO" id="GO:0004739">
    <property type="term" value="F:pyruvate dehydrogenase (acetyl-transferring) activity"/>
    <property type="evidence" value="ECO:0007669"/>
    <property type="project" value="UniProtKB-EC"/>
</dbReference>
<sequence>MAGALQAATAALLSSTPLKTYGSYRLRLGSAPRSLAGRKGSFLVVRSDAGFGSGSNARTRPGKLIPNAVATKPDASSSSTSSKPGHELLLFEALREGLDEEMARDPRVCVMGEDVGHYGGSYKVTKGLADKYGDLRVLDTPIAENSFTGMGIGAAMTGLRPVVEGMNMGFLLLAFNQISNNCGMLHYTSGGQFTIPIVIRGPGGVGRQLGAEHSQRLESYFQSIPGLQMVACSTPYNAKGLMKAAIRSENSSCALRALYLLFGGGGDGAPGEHVTILTYSRMRYHVMQAAKTLVNKGYDPEVIDIRSLKPFDLYTIGNSIKKHTPRLQSAIIKEFWDYLDAPIKCLSSQDVPTPYAGTLEDCTVVQPAEIVKAVEDLCK</sequence>
<keyword evidence="11" id="KW-1185">Reference proteome</keyword>
<keyword evidence="4" id="KW-0786">Thiamine pyrophosphate</keyword>
<dbReference type="FunFam" id="3.40.50.970:FF:000001">
    <property type="entry name" value="Pyruvate dehydrogenase E1 beta subunit"/>
    <property type="match status" value="1"/>
</dbReference>
<organism evidence="10 11">
    <name type="scientific">Dioscorea zingiberensis</name>
    <dbReference type="NCBI Taxonomy" id="325984"/>
    <lineage>
        <taxon>Eukaryota</taxon>
        <taxon>Viridiplantae</taxon>
        <taxon>Streptophyta</taxon>
        <taxon>Embryophyta</taxon>
        <taxon>Tracheophyta</taxon>
        <taxon>Spermatophyta</taxon>
        <taxon>Magnoliopsida</taxon>
        <taxon>Liliopsida</taxon>
        <taxon>Dioscoreales</taxon>
        <taxon>Dioscoreaceae</taxon>
        <taxon>Dioscorea</taxon>
    </lineage>
</organism>
<evidence type="ECO:0000313" key="11">
    <source>
        <dbReference type="Proteomes" id="UP001085076"/>
    </source>
</evidence>
<evidence type="ECO:0000256" key="6">
    <source>
        <dbReference type="ARBA" id="ARBA00025211"/>
    </source>
</evidence>
<accession>A0A9D5H2V6</accession>
<dbReference type="Pfam" id="PF02779">
    <property type="entry name" value="Transket_pyr"/>
    <property type="match status" value="1"/>
</dbReference>
<comment type="function">
    <text evidence="6">The pyruvate dehydrogenase complex catalyzes the overall conversion of pyruvate to acetyl-CoA and CO(2). It contains multiple copies of three enzymatic components: pyruvate dehydrogenase (E1), dihydrolipoamide acetyltransferase (E2) and lipoamide dehydrogenase (E3).</text>
</comment>
<evidence type="ECO:0000256" key="5">
    <source>
        <dbReference type="ARBA" id="ARBA00023317"/>
    </source>
</evidence>
<proteinExistence type="predicted"/>
<dbReference type="Proteomes" id="UP001085076">
    <property type="component" value="Unassembled WGS sequence"/>
</dbReference>
<dbReference type="SUPFAM" id="SSF52518">
    <property type="entry name" value="Thiamin diphosphate-binding fold (THDP-binding)"/>
    <property type="match status" value="1"/>
</dbReference>